<dbReference type="Gramene" id="HORVU.MOREX.r2.7HG0540500.1">
    <property type="protein sequence ID" value="HORVU.MOREX.r2.7HG0540500.1.CDS.1"/>
    <property type="gene ID" value="HORVU.MOREX.r2.7HG0540500"/>
</dbReference>
<evidence type="ECO:0000256" key="3">
    <source>
        <dbReference type="ARBA" id="ARBA00023315"/>
    </source>
</evidence>
<gene>
    <name evidence="4" type="primary">LOC123411045</name>
</gene>
<evidence type="ECO:0000256" key="2">
    <source>
        <dbReference type="ARBA" id="ARBA00022679"/>
    </source>
</evidence>
<accession>A0A8I6Z700</accession>
<name>A0A8I6Z700_HORVV</name>
<keyword evidence="2" id="KW-0808">Transferase</keyword>
<dbReference type="InterPro" id="IPR023213">
    <property type="entry name" value="CAT-like_dom_sf"/>
</dbReference>
<sequence length="531" mass="57530">MHVDNFQMTREACSFYNRSCWSMHLRRSPSFSLHSSPELARSAIEKSMSATAVNPTPSQLLVGEMAPLKHFDLRIASRTLVRASRPPPGSPAVHAVSNLDLVLGPFPLYLICVYAPPPCGLGAVLSAVRAALPGYLSRFFPFAGRIVRDPGTNIPEVACNNAGAELVVADAAVPLAAVDFASIERSLGLIQVPFDAGFALSVQMVRFTCGGFSLAVGTNHLLADGRALVVLLNSLTEMVRTGGRLSREPLVDQSLFRPRSPPRHSPSLDAEFSRFTPGTMINPLLAAAIQRRLYRIEAADLTALQTAAATVSGRHPSRFVALCAHVWKLLARAVGESAPSCRMAWIVDGRRCVEPSAGALDMYMGNVVTYTSHEESVSDLRRMLLHDVAATVRAAITTVMTKDRFQDLVDWAEENKAAYKDGGKWTEEVNLGLGSPALVISGFVPFAIDGDMGFGKPRLVLPWLRHGRLGSAAMILVPCPSLDGSWFVEGTRLWPRLVEVVENVPESLLTPVTARSLGFEEPAGDHYISRL</sequence>
<keyword evidence="3" id="KW-0012">Acyltransferase</keyword>
<proteinExistence type="inferred from homology"/>
<dbReference type="Pfam" id="PF02458">
    <property type="entry name" value="Transferase"/>
    <property type="match status" value="1"/>
</dbReference>
<dbReference type="GO" id="GO:0016747">
    <property type="term" value="F:acyltransferase activity, transferring groups other than amino-acyl groups"/>
    <property type="evidence" value="ECO:0000318"/>
    <property type="project" value="GO_Central"/>
</dbReference>
<keyword evidence="5" id="KW-1185">Reference proteome</keyword>
<dbReference type="Proteomes" id="UP000011116">
    <property type="component" value="Chromosome 7H"/>
</dbReference>
<dbReference type="Gramene" id="HORVU.MOREX.r3.7HG0651170.1">
    <property type="protein sequence ID" value="HORVU.MOREX.r3.7HG0651170.1.CDS1"/>
    <property type="gene ID" value="HORVU.MOREX.r3.7HG0651170"/>
</dbReference>
<evidence type="ECO:0000313" key="4">
    <source>
        <dbReference type="EnsemblPlants" id="HORVU.MOREX.r3.7HG0651170.1.CDS1"/>
    </source>
</evidence>
<protein>
    <submittedName>
        <fullName evidence="4">Uncharacterized protein</fullName>
    </submittedName>
</protein>
<evidence type="ECO:0000256" key="1">
    <source>
        <dbReference type="ARBA" id="ARBA00009861"/>
    </source>
</evidence>
<reference evidence="5" key="1">
    <citation type="journal article" date="2012" name="Nature">
        <title>A physical, genetic and functional sequence assembly of the barley genome.</title>
        <authorList>
            <consortium name="The International Barley Genome Sequencing Consortium"/>
            <person name="Mayer K.F."/>
            <person name="Waugh R."/>
            <person name="Brown J.W."/>
            <person name="Schulman A."/>
            <person name="Langridge P."/>
            <person name="Platzer M."/>
            <person name="Fincher G.B."/>
            <person name="Muehlbauer G.J."/>
            <person name="Sato K."/>
            <person name="Close T.J."/>
            <person name="Wise R.P."/>
            <person name="Stein N."/>
        </authorList>
    </citation>
    <scope>NUCLEOTIDE SEQUENCE [LARGE SCALE GENOMIC DNA]</scope>
    <source>
        <strain evidence="5">cv. Morex</strain>
    </source>
</reference>
<dbReference type="PANTHER" id="PTHR31642">
    <property type="entry name" value="TRICHOTHECENE 3-O-ACETYLTRANSFERASE"/>
    <property type="match status" value="1"/>
</dbReference>
<dbReference type="InterPro" id="IPR050317">
    <property type="entry name" value="Plant_Fungal_Acyltransferase"/>
</dbReference>
<dbReference type="Gene3D" id="3.30.559.10">
    <property type="entry name" value="Chloramphenicol acetyltransferase-like domain"/>
    <property type="match status" value="2"/>
</dbReference>
<dbReference type="PANTHER" id="PTHR31642:SF262">
    <property type="match status" value="1"/>
</dbReference>
<dbReference type="AlphaFoldDB" id="A0A8I6Z700"/>
<reference evidence="4" key="2">
    <citation type="submission" date="2020-10" db="EMBL/GenBank/DDBJ databases">
        <authorList>
            <person name="Scholz U."/>
            <person name="Mascher M."/>
            <person name="Fiebig A."/>
        </authorList>
    </citation>
    <scope>NUCLEOTIDE SEQUENCE [LARGE SCALE GENOMIC DNA]</scope>
    <source>
        <strain evidence="4">cv. Morex</strain>
    </source>
</reference>
<dbReference type="EnsemblPlants" id="HORVU.MOREX.r3.7HG0651170.1">
    <property type="protein sequence ID" value="HORVU.MOREX.r3.7HG0651170.1.CDS1"/>
    <property type="gene ID" value="HORVU.MOREX.r3.7HG0651170"/>
</dbReference>
<organism evidence="4 5">
    <name type="scientific">Hordeum vulgare subsp. vulgare</name>
    <name type="common">Domesticated barley</name>
    <dbReference type="NCBI Taxonomy" id="112509"/>
    <lineage>
        <taxon>Eukaryota</taxon>
        <taxon>Viridiplantae</taxon>
        <taxon>Streptophyta</taxon>
        <taxon>Embryophyta</taxon>
        <taxon>Tracheophyta</taxon>
        <taxon>Spermatophyta</taxon>
        <taxon>Magnoliopsida</taxon>
        <taxon>Liliopsida</taxon>
        <taxon>Poales</taxon>
        <taxon>Poaceae</taxon>
        <taxon>BOP clade</taxon>
        <taxon>Pooideae</taxon>
        <taxon>Triticodae</taxon>
        <taxon>Triticeae</taxon>
        <taxon>Hordeinae</taxon>
        <taxon>Hordeum</taxon>
    </lineage>
</organism>
<reference evidence="4" key="3">
    <citation type="submission" date="2022-01" db="UniProtKB">
        <authorList>
            <consortium name="EnsemblPlants"/>
        </authorList>
    </citation>
    <scope>IDENTIFICATION</scope>
    <source>
        <strain evidence="4">subsp. vulgare</strain>
    </source>
</reference>
<evidence type="ECO:0000313" key="5">
    <source>
        <dbReference type="Proteomes" id="UP000011116"/>
    </source>
</evidence>
<dbReference type="SMR" id="A0A8I6Z700"/>
<comment type="similarity">
    <text evidence="1">Belongs to the plant acyltransferase family.</text>
</comment>